<evidence type="ECO:0000256" key="1">
    <source>
        <dbReference type="SAM" id="MobiDB-lite"/>
    </source>
</evidence>
<dbReference type="CDD" id="cd16894">
    <property type="entry name" value="MltD-like"/>
    <property type="match status" value="1"/>
</dbReference>
<feature type="domain" description="LysM" evidence="2">
    <location>
        <begin position="506"/>
        <end position="549"/>
    </location>
</feature>
<dbReference type="InterPro" id="IPR036779">
    <property type="entry name" value="LysM_dom_sf"/>
</dbReference>
<dbReference type="InterPro" id="IPR008258">
    <property type="entry name" value="Transglycosylase_SLT_dom_1"/>
</dbReference>
<protein>
    <recommendedName>
        <fullName evidence="2">LysM domain-containing protein</fullName>
    </recommendedName>
</protein>
<dbReference type="Gene3D" id="3.10.350.10">
    <property type="entry name" value="LysM domain"/>
    <property type="match status" value="3"/>
</dbReference>
<dbReference type="InterPro" id="IPR023346">
    <property type="entry name" value="Lysozyme-like_dom_sf"/>
</dbReference>
<comment type="caution">
    <text evidence="3">The sequence shown here is derived from an EMBL/GenBank/DDBJ whole genome shotgun (WGS) entry which is preliminary data.</text>
</comment>
<dbReference type="SMART" id="SM00257">
    <property type="entry name" value="LysM"/>
    <property type="match status" value="4"/>
</dbReference>
<dbReference type="SUPFAM" id="SSF53955">
    <property type="entry name" value="Lysozyme-like"/>
    <property type="match status" value="1"/>
</dbReference>
<dbReference type="CDD" id="cd00118">
    <property type="entry name" value="LysM"/>
    <property type="match status" value="3"/>
</dbReference>
<feature type="region of interest" description="Disordered" evidence="1">
    <location>
        <begin position="394"/>
        <end position="514"/>
    </location>
</feature>
<dbReference type="Pfam" id="PF01464">
    <property type="entry name" value="SLT"/>
    <property type="match status" value="1"/>
</dbReference>
<feature type="region of interest" description="Disordered" evidence="1">
    <location>
        <begin position="1"/>
        <end position="24"/>
    </location>
</feature>
<dbReference type="Pfam" id="PF01476">
    <property type="entry name" value="LysM"/>
    <property type="match status" value="3"/>
</dbReference>
<feature type="compositionally biased region" description="Basic and acidic residues" evidence="1">
    <location>
        <begin position="536"/>
        <end position="548"/>
    </location>
</feature>
<feature type="compositionally biased region" description="Basic and acidic residues" evidence="1">
    <location>
        <begin position="409"/>
        <end position="423"/>
    </location>
</feature>
<proteinExistence type="predicted"/>
<dbReference type="Proteomes" id="UP001165069">
    <property type="component" value="Unassembled WGS sequence"/>
</dbReference>
<dbReference type="Gene3D" id="1.10.530.10">
    <property type="match status" value="1"/>
</dbReference>
<feature type="compositionally biased region" description="Low complexity" evidence="1">
    <location>
        <begin position="550"/>
        <end position="566"/>
    </location>
</feature>
<evidence type="ECO:0000259" key="2">
    <source>
        <dbReference type="PROSITE" id="PS51782"/>
    </source>
</evidence>
<organism evidence="3 4">
    <name type="scientific">Geothrix limicola</name>
    <dbReference type="NCBI Taxonomy" id="2927978"/>
    <lineage>
        <taxon>Bacteria</taxon>
        <taxon>Pseudomonadati</taxon>
        <taxon>Acidobacteriota</taxon>
        <taxon>Holophagae</taxon>
        <taxon>Holophagales</taxon>
        <taxon>Holophagaceae</taxon>
        <taxon>Geothrix</taxon>
    </lineage>
</organism>
<sequence length="613" mass="66862">MEAAEKALENEDESEAEARCDEADVLTADWSPELLKQREVQGLLQRLKEAQDQLAPEEEPEAEPGLKAAEEVVSISGSELRAELELVRSAEQGATYDYPIDLNDKVLTWVSLFSTTKRGFMENALGRASMYMPMVRQVFAEEGVPADLAYLALIESGFRNEAKSRAKAVGMWQFIRSTGRIYGLNSNAWVEERRDPVKATRASARFLKRLYEMTGDWYLAASSYNAGPLTLERAIQNLGTRNFWDLARSRWLRTETKNYVPELCAAILVGRNPERYGLHIAPLVPYAYETVTVSSMTSLTILARCAGTDLATLKILNPELLRGSTPPGTYQLRVPPGKAVDCLRQLARMPAGKRLDFKTYTVRKGDTLAKVAKRFKVTPEDLLDANDMTAKQFRPGKRVLVPPTVSAAADDRDRTPGSERVKALADQPLAPLPATPRDSETPVEAPSKPETPRALPPATEKAAEPAPAATAPVPQAVPPAAPPSAVSAPKVEPEPAVTPESSPESSIIRAKPGDTLAKLARAHHVGLGELMRLNPEAKKALHPGDEVRLPGAGPKKTKPAAGAPAPSIHVVRKGDTLAAIARKYGVDPKDLKAWNRMKKDRVKVGQKLRVTAP</sequence>
<dbReference type="PROSITE" id="PS51782">
    <property type="entry name" value="LYSM"/>
    <property type="match status" value="3"/>
</dbReference>
<dbReference type="SUPFAM" id="SSF54106">
    <property type="entry name" value="LysM domain"/>
    <property type="match status" value="3"/>
</dbReference>
<gene>
    <name evidence="3" type="ORF">GETHLI_08330</name>
</gene>
<dbReference type="InterPro" id="IPR018392">
    <property type="entry name" value="LysM"/>
</dbReference>
<accession>A0ABQ5QCY5</accession>
<feature type="domain" description="LysM" evidence="2">
    <location>
        <begin position="567"/>
        <end position="610"/>
    </location>
</feature>
<dbReference type="PANTHER" id="PTHR33734">
    <property type="entry name" value="LYSM DOMAIN-CONTAINING GPI-ANCHORED PROTEIN 2"/>
    <property type="match status" value="1"/>
</dbReference>
<feature type="region of interest" description="Disordered" evidence="1">
    <location>
        <begin position="536"/>
        <end position="567"/>
    </location>
</feature>
<name>A0ABQ5QCY5_9BACT</name>
<evidence type="ECO:0000313" key="4">
    <source>
        <dbReference type="Proteomes" id="UP001165069"/>
    </source>
</evidence>
<feature type="domain" description="LysM" evidence="2">
    <location>
        <begin position="358"/>
        <end position="401"/>
    </location>
</feature>
<feature type="compositionally biased region" description="Low complexity" evidence="1">
    <location>
        <begin position="456"/>
        <end position="474"/>
    </location>
</feature>
<keyword evidence="4" id="KW-1185">Reference proteome</keyword>
<dbReference type="EMBL" id="BSDE01000001">
    <property type="protein sequence ID" value="GLH72331.1"/>
    <property type="molecule type" value="Genomic_DNA"/>
</dbReference>
<dbReference type="PANTHER" id="PTHR33734:SF22">
    <property type="entry name" value="MEMBRANE-BOUND LYTIC MUREIN TRANSGLYCOSYLASE D"/>
    <property type="match status" value="1"/>
</dbReference>
<reference evidence="3 4" key="1">
    <citation type="journal article" date="2023" name="Antonie Van Leeuwenhoek">
        <title>Mesoterricola silvestris gen. nov., sp. nov., Mesoterricola sediminis sp. nov., Geothrix oryzae sp. nov., Geothrix edaphica sp. nov., Geothrix rubra sp. nov., and Geothrix limicola sp. nov., six novel members of Acidobacteriota isolated from soils.</title>
        <authorList>
            <person name="Itoh H."/>
            <person name="Sugisawa Y."/>
            <person name="Mise K."/>
            <person name="Xu Z."/>
            <person name="Kuniyasu M."/>
            <person name="Ushijima N."/>
            <person name="Kawano K."/>
            <person name="Kobayashi E."/>
            <person name="Shiratori Y."/>
            <person name="Masuda Y."/>
            <person name="Senoo K."/>
        </authorList>
    </citation>
    <scope>NUCLEOTIDE SEQUENCE [LARGE SCALE GENOMIC DNA]</scope>
    <source>
        <strain evidence="3 4">Red804</strain>
    </source>
</reference>
<evidence type="ECO:0000313" key="3">
    <source>
        <dbReference type="EMBL" id="GLH72331.1"/>
    </source>
</evidence>